<dbReference type="Pfam" id="PF02308">
    <property type="entry name" value="MgtC"/>
    <property type="match status" value="1"/>
</dbReference>
<dbReference type="InterPro" id="IPR049177">
    <property type="entry name" value="MgtC_SapB_SrpB_YhiD_N"/>
</dbReference>
<evidence type="ECO:0000256" key="1">
    <source>
        <dbReference type="ARBA" id="ARBA00004651"/>
    </source>
</evidence>
<feature type="transmembrane region" description="Helical" evidence="7">
    <location>
        <begin position="35"/>
        <end position="55"/>
    </location>
</feature>
<dbReference type="PATRIC" id="fig|401562.4.peg.2009"/>
<dbReference type="Proteomes" id="UP000078529">
    <property type="component" value="Unassembled WGS sequence"/>
</dbReference>
<evidence type="ECO:0000256" key="7">
    <source>
        <dbReference type="RuleBase" id="RU365041"/>
    </source>
</evidence>
<evidence type="ECO:0000256" key="2">
    <source>
        <dbReference type="ARBA" id="ARBA00009298"/>
    </source>
</evidence>
<evidence type="ECO:0000313" key="9">
    <source>
        <dbReference type="EMBL" id="KTR05566.1"/>
    </source>
</evidence>
<evidence type="ECO:0000313" key="10">
    <source>
        <dbReference type="Proteomes" id="UP000078529"/>
    </source>
</evidence>
<dbReference type="InterPro" id="IPR003416">
    <property type="entry name" value="MgtC/SapB/SrpB/YhiD_fam"/>
</dbReference>
<proteinExistence type="inferred from homology"/>
<dbReference type="AlphaFoldDB" id="A0A175RPD2"/>
<keyword evidence="10" id="KW-1185">Reference proteome</keyword>
<dbReference type="PANTHER" id="PTHR33778:SF1">
    <property type="entry name" value="MAGNESIUM TRANSPORTER YHID-RELATED"/>
    <property type="match status" value="1"/>
</dbReference>
<evidence type="ECO:0000259" key="8">
    <source>
        <dbReference type="Pfam" id="PF02308"/>
    </source>
</evidence>
<dbReference type="PRINTS" id="PR01837">
    <property type="entry name" value="MGTCSAPBPROT"/>
</dbReference>
<name>A0A175RPD2_9HYPH</name>
<organism evidence="9 10">
    <name type="scientific">Aureimonas ureilytica</name>
    <dbReference type="NCBI Taxonomy" id="401562"/>
    <lineage>
        <taxon>Bacteria</taxon>
        <taxon>Pseudomonadati</taxon>
        <taxon>Pseudomonadota</taxon>
        <taxon>Alphaproteobacteria</taxon>
        <taxon>Hyphomicrobiales</taxon>
        <taxon>Aurantimonadaceae</taxon>
        <taxon>Aureimonas</taxon>
    </lineage>
</organism>
<evidence type="ECO:0000256" key="3">
    <source>
        <dbReference type="ARBA" id="ARBA00022475"/>
    </source>
</evidence>
<comment type="caution">
    <text evidence="9">The sequence shown here is derived from an EMBL/GenBank/DDBJ whole genome shotgun (WGS) entry which is preliminary data.</text>
</comment>
<dbReference type="PANTHER" id="PTHR33778">
    <property type="entry name" value="PROTEIN MGTC"/>
    <property type="match status" value="1"/>
</dbReference>
<dbReference type="RefSeq" id="WP_058600369.1">
    <property type="nucleotide sequence ID" value="NZ_LDQA01000024.1"/>
</dbReference>
<reference evidence="9 10" key="1">
    <citation type="journal article" date="2016" name="Front. Microbiol.">
        <title>Genomic Resource of Rice Seed Associated Bacteria.</title>
        <authorList>
            <person name="Midha S."/>
            <person name="Bansal K."/>
            <person name="Sharma S."/>
            <person name="Kumar N."/>
            <person name="Patil P.P."/>
            <person name="Chaudhry V."/>
            <person name="Patil P.B."/>
        </authorList>
    </citation>
    <scope>NUCLEOTIDE SEQUENCE [LARGE SCALE GENOMIC DNA]</scope>
    <source>
        <strain evidence="9 10">NS365</strain>
    </source>
</reference>
<evidence type="ECO:0000256" key="6">
    <source>
        <dbReference type="ARBA" id="ARBA00023136"/>
    </source>
</evidence>
<keyword evidence="6 7" id="KW-0472">Membrane</keyword>
<keyword evidence="3" id="KW-1003">Cell membrane</keyword>
<feature type="transmembrane region" description="Helical" evidence="7">
    <location>
        <begin position="6"/>
        <end position="23"/>
    </location>
</feature>
<accession>A0A175RPD2</accession>
<sequence>MDATDIAVRLGLASLVGLLLGIDRELRGISAGIRTHALVAMSSATITISALILFHELNGLANASPDPLRVIQGLAQAIGFVAAGAIFVSKGDVHNLTSAANIWLAAALGIAAGAGQFSLVGIAAGFGIIILTLVRVLERLLPGSEKARRD</sequence>
<dbReference type="GO" id="GO:0005886">
    <property type="term" value="C:plasma membrane"/>
    <property type="evidence" value="ECO:0007669"/>
    <property type="project" value="UniProtKB-SubCell"/>
</dbReference>
<keyword evidence="7" id="KW-0997">Cell inner membrane</keyword>
<comment type="subcellular location">
    <subcellularLocation>
        <location evidence="7">Cell inner membrane</location>
        <topology evidence="7">Multi-pass membrane protein</topology>
    </subcellularLocation>
    <subcellularLocation>
        <location evidence="1">Cell membrane</location>
        <topology evidence="1">Multi-pass membrane protein</topology>
    </subcellularLocation>
</comment>
<gene>
    <name evidence="9" type="ORF">NS365_11205</name>
</gene>
<feature type="transmembrane region" description="Helical" evidence="7">
    <location>
        <begin position="101"/>
        <end position="134"/>
    </location>
</feature>
<feature type="domain" description="MgtC/SapB/SrpB/YhiD N-terminal" evidence="8">
    <location>
        <begin position="10"/>
        <end position="139"/>
    </location>
</feature>
<keyword evidence="5 7" id="KW-1133">Transmembrane helix</keyword>
<feature type="transmembrane region" description="Helical" evidence="7">
    <location>
        <begin position="70"/>
        <end position="89"/>
    </location>
</feature>
<protein>
    <recommendedName>
        <fullName evidence="7">Protein MgtC</fullName>
    </recommendedName>
</protein>
<dbReference type="EMBL" id="LDQA01000024">
    <property type="protein sequence ID" value="KTR05566.1"/>
    <property type="molecule type" value="Genomic_DNA"/>
</dbReference>
<evidence type="ECO:0000256" key="5">
    <source>
        <dbReference type="ARBA" id="ARBA00022989"/>
    </source>
</evidence>
<comment type="similarity">
    <text evidence="2 7">Belongs to the MgtC/SapB family.</text>
</comment>
<keyword evidence="4 7" id="KW-0812">Transmembrane</keyword>
<evidence type="ECO:0000256" key="4">
    <source>
        <dbReference type="ARBA" id="ARBA00022692"/>
    </source>
</evidence>